<dbReference type="EMBL" id="FOAF01000001">
    <property type="protein sequence ID" value="SEK40388.1"/>
    <property type="molecule type" value="Genomic_DNA"/>
</dbReference>
<organism evidence="2 3">
    <name type="scientific">Olivibacter domesticus</name>
    <name type="common">Pseudosphingobacterium domesticum</name>
    <dbReference type="NCBI Taxonomy" id="407022"/>
    <lineage>
        <taxon>Bacteria</taxon>
        <taxon>Pseudomonadati</taxon>
        <taxon>Bacteroidota</taxon>
        <taxon>Sphingobacteriia</taxon>
        <taxon>Sphingobacteriales</taxon>
        <taxon>Sphingobacteriaceae</taxon>
        <taxon>Olivibacter</taxon>
    </lineage>
</organism>
<evidence type="ECO:0000256" key="1">
    <source>
        <dbReference type="SAM" id="SignalP"/>
    </source>
</evidence>
<sequence length="149" mass="17319">MLFKTTILFLFMPLYWSATFAQTNKKDQSFKNTTLAVPIEKAFDKTVDYLQANEMFISTMDKQAGFIQAKAFMKDRKVLSAKMGDRYTFNFILRPDEAETSLSLNIYVEEYNFGGDVKSRSYYYEDKGILKDKNTYQNILVALQDAVKE</sequence>
<keyword evidence="1" id="KW-0732">Signal</keyword>
<feature type="signal peptide" evidence="1">
    <location>
        <begin position="1"/>
        <end position="21"/>
    </location>
</feature>
<dbReference type="Proteomes" id="UP000199421">
    <property type="component" value="Unassembled WGS sequence"/>
</dbReference>
<proteinExistence type="predicted"/>
<name>A0A1H7GQK7_OLID1</name>
<gene>
    <name evidence="2" type="ORF">SAMN05661044_00161</name>
</gene>
<dbReference type="AlphaFoldDB" id="A0A1H7GQK7"/>
<evidence type="ECO:0000313" key="2">
    <source>
        <dbReference type="EMBL" id="SEK40388.1"/>
    </source>
</evidence>
<protein>
    <recommendedName>
        <fullName evidence="4">DUF4468 domain-containing protein</fullName>
    </recommendedName>
</protein>
<reference evidence="3" key="1">
    <citation type="submission" date="2016-10" db="EMBL/GenBank/DDBJ databases">
        <authorList>
            <person name="Varghese N."/>
            <person name="Submissions S."/>
        </authorList>
    </citation>
    <scope>NUCLEOTIDE SEQUENCE [LARGE SCALE GENOMIC DNA]</scope>
    <source>
        <strain evidence="3">DSM 18733</strain>
    </source>
</reference>
<accession>A0A1H7GQK7</accession>
<feature type="chain" id="PRO_5011587853" description="DUF4468 domain-containing protein" evidence="1">
    <location>
        <begin position="22"/>
        <end position="149"/>
    </location>
</feature>
<evidence type="ECO:0008006" key="4">
    <source>
        <dbReference type="Google" id="ProtNLM"/>
    </source>
</evidence>
<evidence type="ECO:0000313" key="3">
    <source>
        <dbReference type="Proteomes" id="UP000199421"/>
    </source>
</evidence>
<keyword evidence="3" id="KW-1185">Reference proteome</keyword>